<dbReference type="EMBL" id="CP036349">
    <property type="protein sequence ID" value="QDV74219.1"/>
    <property type="molecule type" value="Genomic_DNA"/>
</dbReference>
<sequence>MSLVAVRHYAPSQAARLQSVRDCWNDSQRNQRRQAALEKWEELERLCGFKSQAKRSA</sequence>
<dbReference type="KEGG" id="bmei:Spa11_24190"/>
<proteinExistence type="predicted"/>
<keyword evidence="2" id="KW-1185">Reference proteome</keyword>
<dbReference type="Proteomes" id="UP000316426">
    <property type="component" value="Chromosome"/>
</dbReference>
<accession>A0A518K8V4</accession>
<evidence type="ECO:0000313" key="2">
    <source>
        <dbReference type="Proteomes" id="UP000316426"/>
    </source>
</evidence>
<dbReference type="AlphaFoldDB" id="A0A518K8V4"/>
<organism evidence="1 2">
    <name type="scientific">Botrimarina mediterranea</name>
    <dbReference type="NCBI Taxonomy" id="2528022"/>
    <lineage>
        <taxon>Bacteria</taxon>
        <taxon>Pseudomonadati</taxon>
        <taxon>Planctomycetota</taxon>
        <taxon>Planctomycetia</taxon>
        <taxon>Pirellulales</taxon>
        <taxon>Lacipirellulaceae</taxon>
        <taxon>Botrimarina</taxon>
    </lineage>
</organism>
<name>A0A518K8V4_9BACT</name>
<reference evidence="1 2" key="1">
    <citation type="submission" date="2019-02" db="EMBL/GenBank/DDBJ databases">
        <title>Deep-cultivation of Planctomycetes and their phenomic and genomic characterization uncovers novel biology.</title>
        <authorList>
            <person name="Wiegand S."/>
            <person name="Jogler M."/>
            <person name="Boedeker C."/>
            <person name="Pinto D."/>
            <person name="Vollmers J."/>
            <person name="Rivas-Marin E."/>
            <person name="Kohn T."/>
            <person name="Peeters S.H."/>
            <person name="Heuer A."/>
            <person name="Rast P."/>
            <person name="Oberbeckmann S."/>
            <person name="Bunk B."/>
            <person name="Jeske O."/>
            <person name="Meyerdierks A."/>
            <person name="Storesund J.E."/>
            <person name="Kallscheuer N."/>
            <person name="Luecker S."/>
            <person name="Lage O.M."/>
            <person name="Pohl T."/>
            <person name="Merkel B.J."/>
            <person name="Hornburger P."/>
            <person name="Mueller R.-W."/>
            <person name="Bruemmer F."/>
            <person name="Labrenz M."/>
            <person name="Spormann A.M."/>
            <person name="Op den Camp H."/>
            <person name="Overmann J."/>
            <person name="Amann R."/>
            <person name="Jetten M.S.M."/>
            <person name="Mascher T."/>
            <person name="Medema M.H."/>
            <person name="Devos D.P."/>
            <person name="Kaster A.-K."/>
            <person name="Ovreas L."/>
            <person name="Rohde M."/>
            <person name="Galperin M.Y."/>
            <person name="Jogler C."/>
        </authorList>
    </citation>
    <scope>NUCLEOTIDE SEQUENCE [LARGE SCALE GENOMIC DNA]</scope>
    <source>
        <strain evidence="1 2">Spa11</strain>
    </source>
</reference>
<gene>
    <name evidence="1" type="ORF">Spa11_24190</name>
</gene>
<evidence type="ECO:0000313" key="1">
    <source>
        <dbReference type="EMBL" id="QDV74219.1"/>
    </source>
</evidence>
<protein>
    <submittedName>
        <fullName evidence="1">Uncharacterized protein</fullName>
    </submittedName>
</protein>
<dbReference type="RefSeq" id="WP_197529328.1">
    <property type="nucleotide sequence ID" value="NZ_CP036349.1"/>
</dbReference>